<accession>A0A8J3CFA1</accession>
<dbReference type="Gene3D" id="3.40.50.1820">
    <property type="entry name" value="alpha/beta hydrolase"/>
    <property type="match status" value="1"/>
</dbReference>
<reference evidence="3" key="1">
    <citation type="journal article" date="2014" name="Int. J. Syst. Evol. Microbiol.">
        <title>Complete genome sequence of Corynebacterium casei LMG S-19264T (=DSM 44701T), isolated from a smear-ripened cheese.</title>
        <authorList>
            <consortium name="US DOE Joint Genome Institute (JGI-PGF)"/>
            <person name="Walter F."/>
            <person name="Albersmeier A."/>
            <person name="Kalinowski J."/>
            <person name="Ruckert C."/>
        </authorList>
    </citation>
    <scope>NUCLEOTIDE SEQUENCE</scope>
    <source>
        <strain evidence="3">CGMCC 4.5737</strain>
    </source>
</reference>
<sequence length="359" mass="37676">MGGITKPVRMLAAMGAAMALMLVAPPQEAAVAHEPAGIAAWRADSVHGRPLPDPATTSPSQVATFFAGLSPDERAGLVDRHPRVVGNLDGAPLDLRYAANLGVATSAMSVGRQVLAFDPRGDGEVVEVLGDLATARRVAVIVPGVDNTLARFDRGLGGVRDRAPAVQARHLYREMIDGERGSRAGGQPVAVIAWLGYDTPEGFSPSMVRSERALDGANRFVRFMRGIEVVNPEARVTVIGHSYGSVVAGYAASRLPSDVTDIVAIGSPGMGVANRDGLHTSARVWAARADGDWMRWVPGVQVLGVGFGMKPDDPSFGARSFSTVGADGHDRYFAEGTEALRNLARVGLGEPELVSGELV</sequence>
<dbReference type="Proteomes" id="UP000637578">
    <property type="component" value="Unassembled WGS sequence"/>
</dbReference>
<dbReference type="InterPro" id="IPR029058">
    <property type="entry name" value="AB_hydrolase_fold"/>
</dbReference>
<feature type="signal peptide" evidence="1">
    <location>
        <begin position="1"/>
        <end position="29"/>
    </location>
</feature>
<evidence type="ECO:0000256" key="1">
    <source>
        <dbReference type="SAM" id="SignalP"/>
    </source>
</evidence>
<evidence type="ECO:0000313" key="3">
    <source>
        <dbReference type="EMBL" id="GGM57964.1"/>
    </source>
</evidence>
<feature type="chain" id="PRO_5035147421" description="DUF1023 domain-containing protein" evidence="1">
    <location>
        <begin position="30"/>
        <end position="359"/>
    </location>
</feature>
<name>A0A8J3CFA1_9PSEU</name>
<dbReference type="RefSeq" id="WP_189058338.1">
    <property type="nucleotide sequence ID" value="NZ_BMMK01000013.1"/>
</dbReference>
<organism evidence="3 4">
    <name type="scientific">Longimycelium tulufanense</name>
    <dbReference type="NCBI Taxonomy" id="907463"/>
    <lineage>
        <taxon>Bacteria</taxon>
        <taxon>Bacillati</taxon>
        <taxon>Actinomycetota</taxon>
        <taxon>Actinomycetes</taxon>
        <taxon>Pseudonocardiales</taxon>
        <taxon>Pseudonocardiaceae</taxon>
        <taxon>Longimycelium</taxon>
    </lineage>
</organism>
<dbReference type="Pfam" id="PF06259">
    <property type="entry name" value="Abhydrolase_8"/>
    <property type="match status" value="1"/>
</dbReference>
<feature type="domain" description="DUF1023" evidence="2">
    <location>
        <begin position="118"/>
        <end position="301"/>
    </location>
</feature>
<dbReference type="EMBL" id="BMMK01000013">
    <property type="protein sequence ID" value="GGM57964.1"/>
    <property type="molecule type" value="Genomic_DNA"/>
</dbReference>
<keyword evidence="1" id="KW-0732">Signal</keyword>
<proteinExistence type="predicted"/>
<keyword evidence="4" id="KW-1185">Reference proteome</keyword>
<reference evidence="3" key="2">
    <citation type="submission" date="2020-09" db="EMBL/GenBank/DDBJ databases">
        <authorList>
            <person name="Sun Q."/>
            <person name="Zhou Y."/>
        </authorList>
    </citation>
    <scope>NUCLEOTIDE SEQUENCE</scope>
    <source>
        <strain evidence="3">CGMCC 4.5737</strain>
    </source>
</reference>
<dbReference type="InterPro" id="IPR010427">
    <property type="entry name" value="DUF1023"/>
</dbReference>
<evidence type="ECO:0000313" key="4">
    <source>
        <dbReference type="Proteomes" id="UP000637578"/>
    </source>
</evidence>
<dbReference type="SUPFAM" id="SSF53474">
    <property type="entry name" value="alpha/beta-Hydrolases"/>
    <property type="match status" value="1"/>
</dbReference>
<protein>
    <recommendedName>
        <fullName evidence="2">DUF1023 domain-containing protein</fullName>
    </recommendedName>
</protein>
<gene>
    <name evidence="3" type="ORF">GCM10012275_31450</name>
</gene>
<dbReference type="AlphaFoldDB" id="A0A8J3CFA1"/>
<evidence type="ECO:0000259" key="2">
    <source>
        <dbReference type="Pfam" id="PF06259"/>
    </source>
</evidence>
<comment type="caution">
    <text evidence="3">The sequence shown here is derived from an EMBL/GenBank/DDBJ whole genome shotgun (WGS) entry which is preliminary data.</text>
</comment>